<protein>
    <recommendedName>
        <fullName evidence="1">2EXR domain-containing protein</fullName>
    </recommendedName>
</protein>
<feature type="domain" description="2EXR" evidence="1">
    <location>
        <begin position="29"/>
        <end position="132"/>
    </location>
</feature>
<name>A0A8H7THI2_9HELO</name>
<keyword evidence="3" id="KW-1185">Reference proteome</keyword>
<gene>
    <name evidence="2" type="ORF">IFR04_007949</name>
</gene>
<comment type="caution">
    <text evidence="2">The sequence shown here is derived from an EMBL/GenBank/DDBJ whole genome shotgun (WGS) entry which is preliminary data.</text>
</comment>
<dbReference type="InterPro" id="IPR045518">
    <property type="entry name" value="2EXR"/>
</dbReference>
<dbReference type="AlphaFoldDB" id="A0A8H7THI2"/>
<evidence type="ECO:0000259" key="1">
    <source>
        <dbReference type="Pfam" id="PF20150"/>
    </source>
</evidence>
<accession>A0A8H7THI2</accession>
<reference evidence="2" key="1">
    <citation type="submission" date="2021-02" db="EMBL/GenBank/DDBJ databases">
        <title>Genome sequence Cadophora malorum strain M34.</title>
        <authorList>
            <person name="Stefanovic E."/>
            <person name="Vu D."/>
            <person name="Scully C."/>
            <person name="Dijksterhuis J."/>
            <person name="Roader J."/>
            <person name="Houbraken J."/>
        </authorList>
    </citation>
    <scope>NUCLEOTIDE SEQUENCE</scope>
    <source>
        <strain evidence="2">M34</strain>
    </source>
</reference>
<dbReference type="PANTHER" id="PTHR35910">
    <property type="entry name" value="2EXR DOMAIN-CONTAINING PROTEIN"/>
    <property type="match status" value="1"/>
</dbReference>
<dbReference type="OrthoDB" id="3473305at2759"/>
<dbReference type="Pfam" id="PF20150">
    <property type="entry name" value="2EXR"/>
    <property type="match status" value="1"/>
</dbReference>
<dbReference type="PANTHER" id="PTHR35910:SF6">
    <property type="entry name" value="2EXR DOMAIN-CONTAINING PROTEIN"/>
    <property type="match status" value="1"/>
</dbReference>
<evidence type="ECO:0000313" key="2">
    <source>
        <dbReference type="EMBL" id="KAG4418913.1"/>
    </source>
</evidence>
<dbReference type="EMBL" id="JAFJYH010000117">
    <property type="protein sequence ID" value="KAG4418913.1"/>
    <property type="molecule type" value="Genomic_DNA"/>
</dbReference>
<organism evidence="2 3">
    <name type="scientific">Cadophora malorum</name>
    <dbReference type="NCBI Taxonomy" id="108018"/>
    <lineage>
        <taxon>Eukaryota</taxon>
        <taxon>Fungi</taxon>
        <taxon>Dikarya</taxon>
        <taxon>Ascomycota</taxon>
        <taxon>Pezizomycotina</taxon>
        <taxon>Leotiomycetes</taxon>
        <taxon>Helotiales</taxon>
        <taxon>Ploettnerulaceae</taxon>
        <taxon>Cadophora</taxon>
    </lineage>
</organism>
<sequence length="305" mass="35395">MSNSTNPDPTPPPGSQAIEMSVEDEHAKFTFFSKLPLQIRDMIWAFGCSEERIIDVRAVAVSGLQDEDFFMRPADDETPKPFMVKSFTYTVPAILHTSQEARKVGLKHYSLEFRMNVERKRASYVNWNRDIIFQLPPPNKDSRVKRRPIPFNDEMNVLMCKDLMVNRPKLRRVAFNSDPASFFNAGTLLYFLTHCKIDEVILYPYVWEPYDILEKHGSAARIGFLDFDEITRERFYDVGQGWELEMDNVVEMEMMEVKVMLSITMLGVSRARSSGKKRLPEKCALKVMTFETPDRNGSYLGRCDW</sequence>
<proteinExistence type="predicted"/>
<dbReference type="Proteomes" id="UP000664132">
    <property type="component" value="Unassembled WGS sequence"/>
</dbReference>
<evidence type="ECO:0000313" key="3">
    <source>
        <dbReference type="Proteomes" id="UP000664132"/>
    </source>
</evidence>